<dbReference type="SMART" id="SM00358">
    <property type="entry name" value="DSRM"/>
    <property type="match status" value="2"/>
</dbReference>
<dbReference type="Pfam" id="PF21010">
    <property type="entry name" value="HA2_C"/>
    <property type="match status" value="1"/>
</dbReference>
<dbReference type="GO" id="GO:0003724">
    <property type="term" value="F:RNA helicase activity"/>
    <property type="evidence" value="ECO:0007669"/>
    <property type="project" value="UniProtKB-EC"/>
</dbReference>
<feature type="domain" description="Helicase ATP-binding" evidence="11">
    <location>
        <begin position="370"/>
        <end position="536"/>
    </location>
</feature>
<dbReference type="SUPFAM" id="SSF54768">
    <property type="entry name" value="dsRNA-binding domain-like"/>
    <property type="match status" value="2"/>
</dbReference>
<sequence length="1002" mass="112283">LAGKKLLIVPVSLLMADLEGIKSFLYAWLQKNQRTTPEYTFLQRSLRVEGIDYVGVGNSANKKDAQTNAARDFANYLVREKLLDEAQLPCVLVISLSLLTNPSAKRSMPLLGTKRPFEPRAMGPGDNYINRIFDQKKLEEVFIPYLRLQVGSQAEEVDFTSDIHGGWSLENAKARLNEYLQATRQQIGLVKYTAVGPDHNRSFLAESTVFAKRLNKHLYARETGSNKVMASRACCLSLVRQLYHAGEIEAYTGEKKKKKADEVPPTEFDIEPEVEEKLTCLLGKLGLEPNLEPPLPDPTSSEEHNMILHYKLADFEAQERQSAQSATMSLRQISAKYLEEHNQCLANPEYSALLAERSALPVHNFKARILDTIQNNQITLIKGETGCGKTTQVPQFILDSFIESGNGANCAVLVTQPRRICAISLAERMAFERCESIGTSVGYSVRFETVLPRPFGSVLFCTVGTMCRKMEAGLRGISHIVIDEIHERDVNTDFMLILIRDMIQANRDLRVVLMSATIDTTTFTDYFGDCALVELEGRTHPVTYYFLEDCVNMINYVPPPMDERKKKKRKMEDEVAADAEENCNLICPAEYPPLVARSLREMPEKEIPFTLIAGLLDHICAMNIEGAVLIFLPGWNVISTLKKFLQTHPRYSRAEYLILPLHSQVPREDQRIVFRPAPKGIVLSTNIAESSITINDVVFVIDSCLARIKMFTARNNLTSYSTVWASKTNLEQRRGRAGRVQAGFAFHLCRLGDVSAFLKKAIQPPPLDAVIEAEYTLREMKALDQNDELTPLGQILARLPLEPRLGRMLVFACAFGLGGAMALLAAHASLGSDPFVMPPDRRRLSNDQMRFEARTNSDHLAALNVYQVWAAERERNGDEAADYLCEVKELSASALRIRNILIGLDFPESALSDKPVNFNTNFCPEHAYIAALLTSGLYPNIAYHSEGRRLFTAEGKFALVHKASVNCRKNATFVFPLFTFTEKASLIKYCKSTTCFCLVCPA</sequence>
<dbReference type="GO" id="GO:0016887">
    <property type="term" value="F:ATP hydrolysis activity"/>
    <property type="evidence" value="ECO:0007669"/>
    <property type="project" value="TreeGrafter"/>
</dbReference>
<dbReference type="SMART" id="SM00487">
    <property type="entry name" value="DEXDc"/>
    <property type="match status" value="1"/>
</dbReference>
<dbReference type="SUPFAM" id="SSF52540">
    <property type="entry name" value="P-loop containing nucleoside triphosphate hydrolases"/>
    <property type="match status" value="1"/>
</dbReference>
<keyword evidence="4" id="KW-0547">Nucleotide-binding</keyword>
<dbReference type="FunFam" id="3.30.160.20:FF:000028">
    <property type="entry name" value="ATP-dependent RNA helicase A"/>
    <property type="match status" value="1"/>
</dbReference>
<evidence type="ECO:0000256" key="6">
    <source>
        <dbReference type="ARBA" id="ARBA00022806"/>
    </source>
</evidence>
<organism evidence="13">
    <name type="scientific">Schistocephalus solidus</name>
    <name type="common">Tapeworm</name>
    <dbReference type="NCBI Taxonomy" id="70667"/>
    <lineage>
        <taxon>Eukaryota</taxon>
        <taxon>Metazoa</taxon>
        <taxon>Spiralia</taxon>
        <taxon>Lophotrochozoa</taxon>
        <taxon>Platyhelminthes</taxon>
        <taxon>Cestoda</taxon>
        <taxon>Eucestoda</taxon>
        <taxon>Diphyllobothriidea</taxon>
        <taxon>Diphyllobothriidae</taxon>
        <taxon>Schistocephalus</taxon>
    </lineage>
</organism>
<dbReference type="InterPro" id="IPR027417">
    <property type="entry name" value="P-loop_NTPase"/>
</dbReference>
<evidence type="ECO:0000256" key="5">
    <source>
        <dbReference type="ARBA" id="ARBA00022801"/>
    </source>
</evidence>
<feature type="domain" description="DRBM" evidence="10">
    <location>
        <begin position="45"/>
        <end position="79"/>
    </location>
</feature>
<dbReference type="FunFam" id="3.40.50.300:FF:000284">
    <property type="entry name" value="probable ATP-dependent RNA helicase YTHDC2"/>
    <property type="match status" value="1"/>
</dbReference>
<evidence type="ECO:0000256" key="1">
    <source>
        <dbReference type="ARBA" id="ARBA00004123"/>
    </source>
</evidence>
<comment type="subcellular location">
    <subcellularLocation>
        <location evidence="1">Nucleus</location>
    </subcellularLocation>
</comment>
<protein>
    <recommendedName>
        <fullName evidence="3">RNA helicase</fullName>
        <ecNumber evidence="3">3.6.4.13</ecNumber>
    </recommendedName>
</protein>
<dbReference type="PROSITE" id="PS51192">
    <property type="entry name" value="HELICASE_ATP_BIND_1"/>
    <property type="match status" value="1"/>
</dbReference>
<dbReference type="EC" id="3.6.4.13" evidence="3"/>
<dbReference type="InterPro" id="IPR014001">
    <property type="entry name" value="Helicase_ATP-bd"/>
</dbReference>
<dbReference type="GO" id="GO:0003725">
    <property type="term" value="F:double-stranded RNA binding"/>
    <property type="evidence" value="ECO:0007669"/>
    <property type="project" value="InterPro"/>
</dbReference>
<dbReference type="Gene3D" id="3.40.50.300">
    <property type="entry name" value="P-loop containing nucleotide triphosphate hydrolases"/>
    <property type="match status" value="2"/>
</dbReference>
<keyword evidence="6" id="KW-0347">Helicase</keyword>
<feature type="domain" description="DRBM" evidence="10">
    <location>
        <begin position="171"/>
        <end position="244"/>
    </location>
</feature>
<evidence type="ECO:0000256" key="2">
    <source>
        <dbReference type="ARBA" id="ARBA00008792"/>
    </source>
</evidence>
<dbReference type="GO" id="GO:0050684">
    <property type="term" value="P:regulation of mRNA processing"/>
    <property type="evidence" value="ECO:0007669"/>
    <property type="project" value="TreeGrafter"/>
</dbReference>
<dbReference type="AlphaFoldDB" id="A0A183T3N7"/>
<dbReference type="InterPro" id="IPR011545">
    <property type="entry name" value="DEAD/DEAH_box_helicase_dom"/>
</dbReference>
<dbReference type="GO" id="GO:0043138">
    <property type="term" value="F:3'-5' DNA helicase activity"/>
    <property type="evidence" value="ECO:0007669"/>
    <property type="project" value="TreeGrafter"/>
</dbReference>
<evidence type="ECO:0000256" key="4">
    <source>
        <dbReference type="ARBA" id="ARBA00022741"/>
    </source>
</evidence>
<feature type="domain" description="Helicase C-terminal" evidence="12">
    <location>
        <begin position="614"/>
        <end position="783"/>
    </location>
</feature>
<dbReference type="InterPro" id="IPR001650">
    <property type="entry name" value="Helicase_C-like"/>
</dbReference>
<dbReference type="PROSITE" id="PS51194">
    <property type="entry name" value="HELICASE_CTER"/>
    <property type="match status" value="1"/>
</dbReference>
<keyword evidence="7" id="KW-0067">ATP-binding</keyword>
<dbReference type="WBParaSite" id="SSLN_0001151101-mRNA-1">
    <property type="protein sequence ID" value="SSLN_0001151101-mRNA-1"/>
    <property type="gene ID" value="SSLN_0001151101"/>
</dbReference>
<dbReference type="CDD" id="cd19855">
    <property type="entry name" value="DSRM_DHX9_rpt2"/>
    <property type="match status" value="1"/>
</dbReference>
<dbReference type="InterPro" id="IPR007502">
    <property type="entry name" value="Helicase-assoc_dom"/>
</dbReference>
<keyword evidence="9" id="KW-0694">RNA-binding</keyword>
<dbReference type="InterPro" id="IPR002464">
    <property type="entry name" value="DNA/RNA_helicase_DEAH_CS"/>
</dbReference>
<reference evidence="13" key="1">
    <citation type="submission" date="2016-06" db="UniProtKB">
        <authorList>
            <consortium name="WormBaseParasite"/>
        </authorList>
    </citation>
    <scope>IDENTIFICATION</scope>
</reference>
<evidence type="ECO:0000259" key="11">
    <source>
        <dbReference type="PROSITE" id="PS51192"/>
    </source>
</evidence>
<comment type="similarity">
    <text evidence="2">Belongs to the DEAD box helicase family. DEAH subfamily.</text>
</comment>
<dbReference type="GO" id="GO:0045944">
    <property type="term" value="P:positive regulation of transcription by RNA polymerase II"/>
    <property type="evidence" value="ECO:0007669"/>
    <property type="project" value="TreeGrafter"/>
</dbReference>
<dbReference type="InterPro" id="IPR048333">
    <property type="entry name" value="HA2_WH"/>
</dbReference>
<evidence type="ECO:0000259" key="10">
    <source>
        <dbReference type="PROSITE" id="PS50137"/>
    </source>
</evidence>
<dbReference type="Pfam" id="PF00270">
    <property type="entry name" value="DEAD"/>
    <property type="match status" value="1"/>
</dbReference>
<dbReference type="SMART" id="SM00847">
    <property type="entry name" value="HA2"/>
    <property type="match status" value="1"/>
</dbReference>
<dbReference type="InterPro" id="IPR044446">
    <property type="entry name" value="DHX9_DSRM_2"/>
</dbReference>
<dbReference type="InterPro" id="IPR014720">
    <property type="entry name" value="dsRBD_dom"/>
</dbReference>
<evidence type="ECO:0000256" key="9">
    <source>
        <dbReference type="PROSITE-ProRule" id="PRU00266"/>
    </source>
</evidence>
<dbReference type="Gene3D" id="1.20.120.1080">
    <property type="match status" value="1"/>
</dbReference>
<dbReference type="PROSITE" id="PS50137">
    <property type="entry name" value="DS_RBD"/>
    <property type="match status" value="2"/>
</dbReference>
<dbReference type="InterPro" id="IPR044445">
    <property type="entry name" value="DHX9_DSRM_1"/>
</dbReference>
<dbReference type="PANTHER" id="PTHR18934">
    <property type="entry name" value="ATP-DEPENDENT RNA HELICASE"/>
    <property type="match status" value="1"/>
</dbReference>
<dbReference type="Gene3D" id="3.30.160.20">
    <property type="match status" value="2"/>
</dbReference>
<evidence type="ECO:0000313" key="13">
    <source>
        <dbReference type="WBParaSite" id="SSLN_0001151101-mRNA-1"/>
    </source>
</evidence>
<name>A0A183T3N7_SCHSO</name>
<keyword evidence="8" id="KW-0539">Nucleus</keyword>
<evidence type="ECO:0000256" key="3">
    <source>
        <dbReference type="ARBA" id="ARBA00012552"/>
    </source>
</evidence>
<keyword evidence="5" id="KW-0378">Hydrolase</keyword>
<dbReference type="PROSITE" id="PS00690">
    <property type="entry name" value="DEAH_ATP_HELICASE"/>
    <property type="match status" value="1"/>
</dbReference>
<dbReference type="SMART" id="SM00490">
    <property type="entry name" value="HELICc"/>
    <property type="match status" value="1"/>
</dbReference>
<dbReference type="GO" id="GO:1990904">
    <property type="term" value="C:ribonucleoprotein complex"/>
    <property type="evidence" value="ECO:0007669"/>
    <property type="project" value="TreeGrafter"/>
</dbReference>
<dbReference type="PANTHER" id="PTHR18934:SF119">
    <property type="entry name" value="ATP-DEPENDENT RNA HELICASE A"/>
    <property type="match status" value="1"/>
</dbReference>
<evidence type="ECO:0000259" key="12">
    <source>
        <dbReference type="PROSITE" id="PS51194"/>
    </source>
</evidence>
<dbReference type="Pfam" id="PF00271">
    <property type="entry name" value="Helicase_C"/>
    <property type="match status" value="1"/>
</dbReference>
<dbReference type="CDD" id="cd19854">
    <property type="entry name" value="DSRM_DHX9_rpt1"/>
    <property type="match status" value="1"/>
</dbReference>
<evidence type="ECO:0000256" key="7">
    <source>
        <dbReference type="ARBA" id="ARBA00022840"/>
    </source>
</evidence>
<proteinExistence type="inferred from homology"/>
<accession>A0A183T3N7</accession>
<dbReference type="GO" id="GO:0005524">
    <property type="term" value="F:ATP binding"/>
    <property type="evidence" value="ECO:0007669"/>
    <property type="project" value="UniProtKB-KW"/>
</dbReference>
<dbReference type="Pfam" id="PF00035">
    <property type="entry name" value="dsrm"/>
    <property type="match status" value="1"/>
</dbReference>
<evidence type="ECO:0000256" key="8">
    <source>
        <dbReference type="ARBA" id="ARBA00023242"/>
    </source>
</evidence>
<dbReference type="GO" id="GO:0005730">
    <property type="term" value="C:nucleolus"/>
    <property type="evidence" value="ECO:0007669"/>
    <property type="project" value="TreeGrafter"/>
</dbReference>
<dbReference type="CDD" id="cd18791">
    <property type="entry name" value="SF2_C_RHA"/>
    <property type="match status" value="1"/>
</dbReference>
<dbReference type="Pfam" id="PF04408">
    <property type="entry name" value="WHD_HA2"/>
    <property type="match status" value="1"/>
</dbReference>